<gene>
    <name evidence="2" type="ORF">AN963_00755</name>
</gene>
<dbReference type="CDD" id="cd06259">
    <property type="entry name" value="YdcF-like"/>
    <property type="match status" value="1"/>
</dbReference>
<feature type="domain" description="DUF218" evidence="1">
    <location>
        <begin position="39"/>
        <end position="172"/>
    </location>
</feature>
<dbReference type="EMBL" id="LJJB01000007">
    <property type="protein sequence ID" value="KQL50055.1"/>
    <property type="molecule type" value="Genomic_DNA"/>
</dbReference>
<evidence type="ECO:0000313" key="3">
    <source>
        <dbReference type="Proteomes" id="UP000051063"/>
    </source>
</evidence>
<reference evidence="2 3" key="1">
    <citation type="submission" date="2015-09" db="EMBL/GenBank/DDBJ databases">
        <title>Genome sequencing project for genomic taxonomy and phylogenomics of Bacillus-like bacteria.</title>
        <authorList>
            <person name="Liu B."/>
            <person name="Wang J."/>
            <person name="Zhu Y."/>
            <person name="Liu G."/>
            <person name="Chen Q."/>
            <person name="Chen Z."/>
            <person name="Lan J."/>
            <person name="Che J."/>
            <person name="Ge C."/>
            <person name="Shi H."/>
            <person name="Pan Z."/>
            <person name="Liu X."/>
        </authorList>
    </citation>
    <scope>NUCLEOTIDE SEQUENCE [LARGE SCALE GENOMIC DNA]</scope>
    <source>
        <strain evidence="2 3">DSM 8552</strain>
    </source>
</reference>
<dbReference type="Proteomes" id="UP000051063">
    <property type="component" value="Unassembled WGS sequence"/>
</dbReference>
<evidence type="ECO:0000259" key="1">
    <source>
        <dbReference type="Pfam" id="PF02698"/>
    </source>
</evidence>
<dbReference type="Gene3D" id="3.40.50.620">
    <property type="entry name" value="HUPs"/>
    <property type="match status" value="1"/>
</dbReference>
<protein>
    <recommendedName>
        <fullName evidence="1">DUF218 domain-containing protein</fullName>
    </recommendedName>
</protein>
<accession>A0ABR5NEQ2</accession>
<name>A0ABR5NEQ2_BRECH</name>
<dbReference type="PANTHER" id="PTHR30336">
    <property type="entry name" value="INNER MEMBRANE PROTEIN, PROBABLE PERMEASE"/>
    <property type="match status" value="1"/>
</dbReference>
<keyword evidence="3" id="KW-1185">Reference proteome</keyword>
<dbReference type="InterPro" id="IPR051599">
    <property type="entry name" value="Cell_Envelope_Assoc"/>
</dbReference>
<organism evidence="2 3">
    <name type="scientific">Brevibacillus choshinensis</name>
    <dbReference type="NCBI Taxonomy" id="54911"/>
    <lineage>
        <taxon>Bacteria</taxon>
        <taxon>Bacillati</taxon>
        <taxon>Bacillota</taxon>
        <taxon>Bacilli</taxon>
        <taxon>Bacillales</taxon>
        <taxon>Paenibacillaceae</taxon>
        <taxon>Brevibacillus</taxon>
    </lineage>
</organism>
<evidence type="ECO:0000313" key="2">
    <source>
        <dbReference type="EMBL" id="KQL50055.1"/>
    </source>
</evidence>
<sequence>MRRVLLYLSILIGIGGIWSGYVVYQIEKTIQEAIPRQADVGIVLGAAVWGDGPSPGLRERLDQALWLYQKKYVPVLLVTGGLGEGKRLTEAAVMKEYLVERGVPAEHILMETQSTSTYENLLFGQQVMAPHPFKNALLISHDYHLFRAVTMAEALGLSVSPVAVHSQYLFKPYHEAREVLAITYWHFSRFWSSALQTLILA</sequence>
<comment type="caution">
    <text evidence="2">The sequence shown here is derived from an EMBL/GenBank/DDBJ whole genome shotgun (WGS) entry which is preliminary data.</text>
</comment>
<dbReference type="InterPro" id="IPR003848">
    <property type="entry name" value="DUF218"/>
</dbReference>
<dbReference type="Pfam" id="PF02698">
    <property type="entry name" value="DUF218"/>
    <property type="match status" value="1"/>
</dbReference>
<dbReference type="InterPro" id="IPR014729">
    <property type="entry name" value="Rossmann-like_a/b/a_fold"/>
</dbReference>
<proteinExistence type="predicted"/>
<dbReference type="PANTHER" id="PTHR30336:SF4">
    <property type="entry name" value="ENVELOPE BIOGENESIS FACTOR ELYC"/>
    <property type="match status" value="1"/>
</dbReference>